<dbReference type="EMBL" id="ML995820">
    <property type="protein sequence ID" value="KAF2771313.1"/>
    <property type="molecule type" value="Genomic_DNA"/>
</dbReference>
<dbReference type="PANTHER" id="PTHR10073">
    <property type="entry name" value="DNA MISMATCH REPAIR PROTEIN MLH, PMS, MUTL"/>
    <property type="match status" value="1"/>
</dbReference>
<dbReference type="InterPro" id="IPR038973">
    <property type="entry name" value="MutL/Mlh/Pms-like"/>
</dbReference>
<sequence length="859" mass="94636">MSRILPLPSDAIAQIHSSKHITSLQHVVCALLENSLDAGSTKVEIRIDFRRGSCTVEDNGFGILPAEFEEHGGLGKLYHSSKCYDKRDLHGSTGTYLASLGALSLLSIASQHSDHSTASTITLHIGRVIERRSKETFSIDSNVTTRHGTQVTMRDLFGNMPVRVKQRALSTDADPKDGKAWHDLKRGVVALLLAWPKPCTVRVRDCNNLSRALNLSAHHQSGAALLTEKHLEQLAGKTMKPDIKDALPIVFQAGLAAAETRNNWVAVRASSGSLSVRGLICLTPAPTKQCQFVIIGVHPCSPASGHNALFDVVNKTFANSSFGAIEHDSHAFDEAEKVRRSSDRRYKNDGYTQKQLRSQKGVDHWPMFILQLKLKEERRHHVLADNIGDVDLKTIVDLLEATMLQWLTVNHFRPRRSGKRRNDEQQGLASAASTPPRPSSAVQQDTDAHNVSGALTPVNSRTGVVLPVRAKSTDDVGHSSKADADRQTAAIKTALSSAGKPLSLARRAIHSSSRSNSSWLPGFLKDWNNPVFTRQDEQRIPIASFDGPGIGLAELGKHSCTEHMMHERFAEAGARVTSKLSKSQLQYVKVIRQVDQKFILCLAPSERSSSDRETLILIDQHAASERVILERLLRELCAPPSTTSPANALTTDAGHQSAIQTIVLDRPSRFQISASESQLFAKHAAHFARWGILYDLSHRTPKITASRVRQPEQEHIITVRALPPGISERCTLAPNILIELLRSEIWSDEEHSWLRTFGSCPKGILDMLNSRACRSAIMFNDVLSKAQCEALLADLRRCAFPFMCAHGRVSMVPVVELGGFEGLVEGGHQLFGSGEDGRQERRGFSDAFTRWRGGDENLD</sequence>
<dbReference type="InterPro" id="IPR042120">
    <property type="entry name" value="MutL_C_dimsub"/>
</dbReference>
<feature type="region of interest" description="Disordered" evidence="2">
    <location>
        <begin position="462"/>
        <end position="486"/>
    </location>
</feature>
<dbReference type="GO" id="GO:0140664">
    <property type="term" value="F:ATP-dependent DNA damage sensor activity"/>
    <property type="evidence" value="ECO:0007669"/>
    <property type="project" value="InterPro"/>
</dbReference>
<dbReference type="Proteomes" id="UP000799436">
    <property type="component" value="Unassembled WGS sequence"/>
</dbReference>
<evidence type="ECO:0000256" key="2">
    <source>
        <dbReference type="SAM" id="MobiDB-lite"/>
    </source>
</evidence>
<gene>
    <name evidence="4" type="ORF">EJ03DRAFT_309284</name>
</gene>
<feature type="domain" description="MutL C-terminal dimerisation" evidence="3">
    <location>
        <begin position="590"/>
        <end position="783"/>
    </location>
</feature>
<dbReference type="SUPFAM" id="SSF55874">
    <property type="entry name" value="ATPase domain of HSP90 chaperone/DNA topoisomerase II/histidine kinase"/>
    <property type="match status" value="1"/>
</dbReference>
<dbReference type="GO" id="GO:0005524">
    <property type="term" value="F:ATP binding"/>
    <property type="evidence" value="ECO:0007669"/>
    <property type="project" value="InterPro"/>
</dbReference>
<dbReference type="InterPro" id="IPR036890">
    <property type="entry name" value="HATPase_C_sf"/>
</dbReference>
<dbReference type="SUPFAM" id="SSF118116">
    <property type="entry name" value="DNA mismatch repair protein MutL"/>
    <property type="match status" value="1"/>
</dbReference>
<dbReference type="Gene3D" id="3.30.565.10">
    <property type="entry name" value="Histidine kinase-like ATPase, C-terminal domain"/>
    <property type="match status" value="1"/>
</dbReference>
<dbReference type="InterPro" id="IPR037198">
    <property type="entry name" value="MutL_C_sf"/>
</dbReference>
<dbReference type="GO" id="GO:0006298">
    <property type="term" value="P:mismatch repair"/>
    <property type="evidence" value="ECO:0007669"/>
    <property type="project" value="InterPro"/>
</dbReference>
<dbReference type="SMART" id="SM00853">
    <property type="entry name" value="MutL_C"/>
    <property type="match status" value="1"/>
</dbReference>
<dbReference type="Pfam" id="PF13589">
    <property type="entry name" value="HATPase_c_3"/>
    <property type="match status" value="1"/>
</dbReference>
<comment type="similarity">
    <text evidence="1">Belongs to the DNA mismatch repair MutL/HexB family.</text>
</comment>
<accession>A0A6G1LED9</accession>
<evidence type="ECO:0000313" key="4">
    <source>
        <dbReference type="EMBL" id="KAF2771313.1"/>
    </source>
</evidence>
<dbReference type="InterPro" id="IPR042121">
    <property type="entry name" value="MutL_C_regsub"/>
</dbReference>
<dbReference type="InterPro" id="IPR014790">
    <property type="entry name" value="MutL_C"/>
</dbReference>
<name>A0A6G1LED9_9PEZI</name>
<dbReference type="GO" id="GO:0032300">
    <property type="term" value="C:mismatch repair complex"/>
    <property type="evidence" value="ECO:0007669"/>
    <property type="project" value="InterPro"/>
</dbReference>
<protein>
    <recommendedName>
        <fullName evidence="3">MutL C-terminal dimerisation domain-containing protein</fullName>
    </recommendedName>
</protein>
<proteinExistence type="inferred from homology"/>
<dbReference type="OrthoDB" id="429932at2759"/>
<dbReference type="AlphaFoldDB" id="A0A6G1LED9"/>
<dbReference type="GO" id="GO:0016887">
    <property type="term" value="F:ATP hydrolysis activity"/>
    <property type="evidence" value="ECO:0007669"/>
    <property type="project" value="InterPro"/>
</dbReference>
<dbReference type="PANTHER" id="PTHR10073:SF47">
    <property type="entry name" value="DNA MISMATCH REPAIR PROTEIN MLH3"/>
    <property type="match status" value="1"/>
</dbReference>
<dbReference type="Gene3D" id="3.30.1540.20">
    <property type="entry name" value="MutL, C-terminal domain, dimerisation subdomain"/>
    <property type="match status" value="1"/>
</dbReference>
<feature type="compositionally biased region" description="Basic and acidic residues" evidence="2">
    <location>
        <begin position="471"/>
        <end position="486"/>
    </location>
</feature>
<feature type="region of interest" description="Disordered" evidence="2">
    <location>
        <begin position="416"/>
        <end position="446"/>
    </location>
</feature>
<reference evidence="4" key="1">
    <citation type="journal article" date="2020" name="Stud. Mycol.">
        <title>101 Dothideomycetes genomes: a test case for predicting lifestyles and emergence of pathogens.</title>
        <authorList>
            <person name="Haridas S."/>
            <person name="Albert R."/>
            <person name="Binder M."/>
            <person name="Bloem J."/>
            <person name="Labutti K."/>
            <person name="Salamov A."/>
            <person name="Andreopoulos B."/>
            <person name="Baker S."/>
            <person name="Barry K."/>
            <person name="Bills G."/>
            <person name="Bluhm B."/>
            <person name="Cannon C."/>
            <person name="Castanera R."/>
            <person name="Culley D."/>
            <person name="Daum C."/>
            <person name="Ezra D."/>
            <person name="Gonzalez J."/>
            <person name="Henrissat B."/>
            <person name="Kuo A."/>
            <person name="Liang C."/>
            <person name="Lipzen A."/>
            <person name="Lutzoni F."/>
            <person name="Magnuson J."/>
            <person name="Mondo S."/>
            <person name="Nolan M."/>
            <person name="Ohm R."/>
            <person name="Pangilinan J."/>
            <person name="Park H.-J."/>
            <person name="Ramirez L."/>
            <person name="Alfaro M."/>
            <person name="Sun H."/>
            <person name="Tritt A."/>
            <person name="Yoshinaga Y."/>
            <person name="Zwiers L.-H."/>
            <person name="Turgeon B."/>
            <person name="Goodwin S."/>
            <person name="Spatafora J."/>
            <person name="Crous P."/>
            <person name="Grigoriev I."/>
        </authorList>
    </citation>
    <scope>NUCLEOTIDE SEQUENCE</scope>
    <source>
        <strain evidence="4">CBS 116005</strain>
    </source>
</reference>
<evidence type="ECO:0000259" key="3">
    <source>
        <dbReference type="SMART" id="SM00853"/>
    </source>
</evidence>
<evidence type="ECO:0000256" key="1">
    <source>
        <dbReference type="ARBA" id="ARBA00006082"/>
    </source>
</evidence>
<organism evidence="4 5">
    <name type="scientific">Teratosphaeria nubilosa</name>
    <dbReference type="NCBI Taxonomy" id="161662"/>
    <lineage>
        <taxon>Eukaryota</taxon>
        <taxon>Fungi</taxon>
        <taxon>Dikarya</taxon>
        <taxon>Ascomycota</taxon>
        <taxon>Pezizomycotina</taxon>
        <taxon>Dothideomycetes</taxon>
        <taxon>Dothideomycetidae</taxon>
        <taxon>Mycosphaerellales</taxon>
        <taxon>Teratosphaeriaceae</taxon>
        <taxon>Teratosphaeria</taxon>
    </lineage>
</organism>
<keyword evidence="5" id="KW-1185">Reference proteome</keyword>
<dbReference type="Gene3D" id="3.30.1370.100">
    <property type="entry name" value="MutL, C-terminal domain, regulatory subdomain"/>
    <property type="match status" value="1"/>
</dbReference>
<evidence type="ECO:0000313" key="5">
    <source>
        <dbReference type="Proteomes" id="UP000799436"/>
    </source>
</evidence>